<dbReference type="FunFam" id="2.10.25.10:FF:000449">
    <property type="entry name" value="Integrin beta"/>
    <property type="match status" value="1"/>
</dbReference>
<dbReference type="GO" id="GO:0008305">
    <property type="term" value="C:integrin complex"/>
    <property type="evidence" value="ECO:0007669"/>
    <property type="project" value="TreeGrafter"/>
</dbReference>
<dbReference type="Gene3D" id="3.40.50.410">
    <property type="entry name" value="von Willebrand factor, type A domain"/>
    <property type="match status" value="1"/>
</dbReference>
<keyword evidence="3" id="KW-1003">Cell membrane</keyword>
<dbReference type="GO" id="GO:0007229">
    <property type="term" value="P:integrin-mediated signaling pathway"/>
    <property type="evidence" value="ECO:0007669"/>
    <property type="project" value="UniProtKB-KW"/>
</dbReference>
<evidence type="ECO:0000313" key="21">
    <source>
        <dbReference type="Proteomes" id="UP000242450"/>
    </source>
</evidence>
<dbReference type="SMART" id="SM01242">
    <property type="entry name" value="Integrin_B_tail"/>
    <property type="match status" value="1"/>
</dbReference>
<evidence type="ECO:0000256" key="3">
    <source>
        <dbReference type="ARBA" id="ARBA00022475"/>
    </source>
</evidence>
<comment type="similarity">
    <text evidence="2 15">Belongs to the integrin beta chain family.</text>
</comment>
<dbReference type="InterPro" id="IPR032695">
    <property type="entry name" value="Integrin_dom_sf"/>
</dbReference>
<protein>
    <recommendedName>
        <fullName evidence="15">Integrin beta</fullName>
    </recommendedName>
</protein>
<evidence type="ECO:0000259" key="17">
    <source>
        <dbReference type="SMART" id="SM00187"/>
    </source>
</evidence>
<dbReference type="Pfam" id="PF08725">
    <property type="entry name" value="Integrin_b_cyt"/>
    <property type="match status" value="1"/>
</dbReference>
<dbReference type="InterPro" id="IPR002369">
    <property type="entry name" value="Integrin_bsu_VWA"/>
</dbReference>
<dbReference type="Proteomes" id="UP000242450">
    <property type="component" value="Chromosome 3"/>
</dbReference>
<dbReference type="PROSITE" id="PS00243">
    <property type="entry name" value="I_EGF_1"/>
    <property type="match status" value="1"/>
</dbReference>
<dbReference type="SUPFAM" id="SSF57196">
    <property type="entry name" value="EGF/Laminin"/>
    <property type="match status" value="2"/>
</dbReference>
<feature type="transmembrane region" description="Helical" evidence="16">
    <location>
        <begin position="513"/>
        <end position="533"/>
    </location>
</feature>
<keyword evidence="13" id="KW-0675">Receptor</keyword>
<dbReference type="GO" id="GO:0033627">
    <property type="term" value="P:cell adhesion mediated by integrin"/>
    <property type="evidence" value="ECO:0007669"/>
    <property type="project" value="TreeGrafter"/>
</dbReference>
<dbReference type="GO" id="GO:0007160">
    <property type="term" value="P:cell-matrix adhesion"/>
    <property type="evidence" value="ECO:0007669"/>
    <property type="project" value="TreeGrafter"/>
</dbReference>
<reference evidence="20 21" key="1">
    <citation type="journal article" date="2018" name="Mol. Genet. Genomics">
        <title>The red deer Cervus elaphus genome CerEla1.0: sequencing, annotating, genes, and chromosomes.</title>
        <authorList>
            <person name="Bana N.A."/>
            <person name="Nyiri A."/>
            <person name="Nagy J."/>
            <person name="Frank K."/>
            <person name="Nagy T."/>
            <person name="Steger V."/>
            <person name="Schiller M."/>
            <person name="Lakatos P."/>
            <person name="Sugar L."/>
            <person name="Horn P."/>
            <person name="Barta E."/>
            <person name="Orosz L."/>
        </authorList>
    </citation>
    <scope>NUCLEOTIDE SEQUENCE [LARGE SCALE GENOMIC DNA]</scope>
    <source>
        <strain evidence="20">Hungarian</strain>
    </source>
</reference>
<dbReference type="Gene3D" id="2.170.300.10">
    <property type="entry name" value="Tie2 ligand-binding domain superfamily"/>
    <property type="match status" value="1"/>
</dbReference>
<comment type="subcellular location">
    <subcellularLocation>
        <location evidence="1 15">Cell membrane</location>
        <topology evidence="1 15">Single-pass type I membrane protein</topology>
    </subcellularLocation>
</comment>
<evidence type="ECO:0000256" key="1">
    <source>
        <dbReference type="ARBA" id="ARBA00004251"/>
    </source>
</evidence>
<keyword evidence="21" id="KW-1185">Reference proteome</keyword>
<dbReference type="Pfam" id="PF07974">
    <property type="entry name" value="EGF_2"/>
    <property type="match status" value="1"/>
</dbReference>
<evidence type="ECO:0000256" key="6">
    <source>
        <dbReference type="ARBA" id="ARBA00022729"/>
    </source>
</evidence>
<evidence type="ECO:0000256" key="16">
    <source>
        <dbReference type="SAM" id="Phobius"/>
    </source>
</evidence>
<keyword evidence="4" id="KW-0245">EGF-like domain</keyword>
<keyword evidence="12" id="KW-1015">Disulfide bond</keyword>
<evidence type="ECO:0000256" key="11">
    <source>
        <dbReference type="ARBA" id="ARBA00023136"/>
    </source>
</evidence>
<evidence type="ECO:0000256" key="7">
    <source>
        <dbReference type="ARBA" id="ARBA00022737"/>
    </source>
</evidence>
<evidence type="ECO:0000259" key="19">
    <source>
        <dbReference type="SMART" id="SM01242"/>
    </source>
</evidence>
<evidence type="ECO:0000256" key="13">
    <source>
        <dbReference type="ARBA" id="ARBA00023170"/>
    </source>
</evidence>
<dbReference type="EMBL" id="MKHE01000003">
    <property type="protein sequence ID" value="OWK17010.1"/>
    <property type="molecule type" value="Genomic_DNA"/>
</dbReference>
<evidence type="ECO:0000256" key="5">
    <source>
        <dbReference type="ARBA" id="ARBA00022692"/>
    </source>
</evidence>
<dbReference type="Gene3D" id="2.60.40.1510">
    <property type="entry name" value="ntegrin, alpha v. Chain A, domain 3"/>
    <property type="match status" value="2"/>
</dbReference>
<dbReference type="Gene3D" id="1.20.5.100">
    <property type="entry name" value="Cytochrome c1, transmembrane anchor, C-terminal"/>
    <property type="match status" value="1"/>
</dbReference>
<evidence type="ECO:0000256" key="10">
    <source>
        <dbReference type="ARBA" id="ARBA00023037"/>
    </source>
</evidence>
<gene>
    <name evidence="20" type="ORF">Celaphus_00011430</name>
</gene>
<feature type="domain" description="Integrin beta subunit cytoplasmic" evidence="18">
    <location>
        <begin position="534"/>
        <end position="580"/>
    </location>
</feature>
<dbReference type="PANTHER" id="PTHR10082">
    <property type="entry name" value="INTEGRIN BETA SUBUNIT"/>
    <property type="match status" value="1"/>
</dbReference>
<keyword evidence="14" id="KW-0325">Glycoprotein</keyword>
<dbReference type="GO" id="GO:0005925">
    <property type="term" value="C:focal adhesion"/>
    <property type="evidence" value="ECO:0007669"/>
    <property type="project" value="TreeGrafter"/>
</dbReference>
<evidence type="ECO:0000256" key="12">
    <source>
        <dbReference type="ARBA" id="ARBA00023157"/>
    </source>
</evidence>
<keyword evidence="8 15" id="KW-0130">Cell adhesion</keyword>
<evidence type="ECO:0000256" key="14">
    <source>
        <dbReference type="ARBA" id="ARBA00023180"/>
    </source>
</evidence>
<dbReference type="PANTHER" id="PTHR10082:SF36">
    <property type="entry name" value="INTEGRIN BETA-7"/>
    <property type="match status" value="1"/>
</dbReference>
<keyword evidence="11 16" id="KW-0472">Membrane</keyword>
<dbReference type="SUPFAM" id="SSF53300">
    <property type="entry name" value="vWA-like"/>
    <property type="match status" value="1"/>
</dbReference>
<dbReference type="GO" id="GO:0050900">
    <property type="term" value="P:leukocyte migration"/>
    <property type="evidence" value="ECO:0007669"/>
    <property type="project" value="TreeGrafter"/>
</dbReference>
<dbReference type="Gene3D" id="2.10.25.10">
    <property type="entry name" value="Laminin"/>
    <property type="match status" value="1"/>
</dbReference>
<keyword evidence="6" id="KW-0732">Signal</keyword>
<keyword evidence="9 16" id="KW-1133">Transmembrane helix</keyword>
<accession>A0A212DFM6</accession>
<dbReference type="InterPro" id="IPR013111">
    <property type="entry name" value="EGF_extracell"/>
</dbReference>
<dbReference type="SUPFAM" id="SSF69179">
    <property type="entry name" value="Integrin domains"/>
    <property type="match status" value="2"/>
</dbReference>
<dbReference type="FunFam" id="2.10.25.10:FF:000402">
    <property type="entry name" value="Integrin beta"/>
    <property type="match status" value="1"/>
</dbReference>
<dbReference type="GO" id="GO:0005178">
    <property type="term" value="F:integrin binding"/>
    <property type="evidence" value="ECO:0007669"/>
    <property type="project" value="TreeGrafter"/>
</dbReference>
<dbReference type="SMART" id="SM00187">
    <property type="entry name" value="INB"/>
    <property type="match status" value="1"/>
</dbReference>
<dbReference type="InterPro" id="IPR036465">
    <property type="entry name" value="vWFA_dom_sf"/>
</dbReference>
<dbReference type="AlphaFoldDB" id="A0A212DFM6"/>
<name>A0A212DFM6_CEREH</name>
<dbReference type="SUPFAM" id="SSF69687">
    <property type="entry name" value="Integrin beta tail domain"/>
    <property type="match status" value="1"/>
</dbReference>
<sequence length="585" mass="63479">MSLHASDKPKSLHSPAPPLLLAGGTLDLLGTLHSDYPSVGQVAQALSAANIQPIFAVTSATLPVYRELSKLIPKSAVGELSEDSSNVVQLIMDAYNSLSSTVTLEHEHSLLPPGVHISYESQCRDSEKRQGEAGDRGQCNDVRTNQMVNFLVTFQATRCLPEPHLLRFRARGFSEELTVELHTLCGCNCSDAQLQAPHCSDGQGHLQCGSLSSTVTLEHEHSLLPPGVHISYESQCRDSEKRQGEAGDRGQCNDVRTNQMVNFLVTFQATRCLPEPHLLRFRARGFSEELTVELHTLCGCNCSDAQLQAPHCSDGQGHLQCGVCSGRGQCQCGRCTCSGQSSGRLCECDDASCERHEGILCGGFGRCQCGVCHCHANRTGRACECSGDTDNCVGPDGGLCNGHGHCKCNRCQCDDGYYGALCDQCSGCKTPCETHRDCAECKAFGTGPLATNCSTACAHANMTLVLTPTLDDSWCKERTQDNQLFFFLAEDEAGGRVVLTVSPPEKGADHTQIIVLGCVGGIVAVGLGLVLAYRLSVEIYDRREFHRFEKERQHLNWKQDHNPLYQSAITTTVNPRFQEADSPLL</sequence>
<evidence type="ECO:0000313" key="20">
    <source>
        <dbReference type="EMBL" id="OWK17010.1"/>
    </source>
</evidence>
<keyword evidence="7" id="KW-0677">Repeat</keyword>
<proteinExistence type="inferred from homology"/>
<dbReference type="InterPro" id="IPR012896">
    <property type="entry name" value="Integrin_bsu_tail"/>
</dbReference>
<evidence type="ECO:0000256" key="4">
    <source>
        <dbReference type="ARBA" id="ARBA00022536"/>
    </source>
</evidence>
<evidence type="ECO:0000259" key="18">
    <source>
        <dbReference type="SMART" id="SM01241"/>
    </source>
</evidence>
<evidence type="ECO:0000256" key="8">
    <source>
        <dbReference type="ARBA" id="ARBA00022889"/>
    </source>
</evidence>
<dbReference type="GO" id="GO:0098609">
    <property type="term" value="P:cell-cell adhesion"/>
    <property type="evidence" value="ECO:0007669"/>
    <property type="project" value="TreeGrafter"/>
</dbReference>
<dbReference type="InterPro" id="IPR014836">
    <property type="entry name" value="Integrin_bsu_cyt_dom"/>
</dbReference>
<dbReference type="InterPro" id="IPR036349">
    <property type="entry name" value="Integrin_bsu_tail_dom_sf"/>
</dbReference>
<dbReference type="PROSITE" id="PS52047">
    <property type="entry name" value="I_EGF_2"/>
    <property type="match status" value="3"/>
</dbReference>
<dbReference type="InterPro" id="IPR057243">
    <property type="entry name" value="Integrin_I-EGF_CS"/>
</dbReference>
<organism evidence="20 21">
    <name type="scientific">Cervus elaphus hippelaphus</name>
    <name type="common">European red deer</name>
    <dbReference type="NCBI Taxonomy" id="46360"/>
    <lineage>
        <taxon>Eukaryota</taxon>
        <taxon>Metazoa</taxon>
        <taxon>Chordata</taxon>
        <taxon>Craniata</taxon>
        <taxon>Vertebrata</taxon>
        <taxon>Euteleostomi</taxon>
        <taxon>Mammalia</taxon>
        <taxon>Eutheria</taxon>
        <taxon>Laurasiatheria</taxon>
        <taxon>Artiodactyla</taxon>
        <taxon>Ruminantia</taxon>
        <taxon>Pecora</taxon>
        <taxon>Cervidae</taxon>
        <taxon>Cervinae</taxon>
        <taxon>Cervus</taxon>
    </lineage>
</organism>
<dbReference type="Pfam" id="PF00362">
    <property type="entry name" value="Integrin_beta"/>
    <property type="match status" value="1"/>
</dbReference>
<evidence type="ECO:0000256" key="9">
    <source>
        <dbReference type="ARBA" id="ARBA00022989"/>
    </source>
</evidence>
<dbReference type="GO" id="GO:0009986">
    <property type="term" value="C:cell surface"/>
    <property type="evidence" value="ECO:0007669"/>
    <property type="project" value="TreeGrafter"/>
</dbReference>
<keyword evidence="10 15" id="KW-0401">Integrin</keyword>
<dbReference type="SMART" id="SM01241">
    <property type="entry name" value="Integrin_b_cyt"/>
    <property type="match status" value="1"/>
</dbReference>
<feature type="domain" description="Integrin beta subunit VWA" evidence="17">
    <location>
        <begin position="2"/>
        <end position="187"/>
    </location>
</feature>
<dbReference type="PRINTS" id="PR01186">
    <property type="entry name" value="INTEGRINB"/>
</dbReference>
<keyword evidence="5 15" id="KW-0812">Transmembrane</keyword>
<evidence type="ECO:0000256" key="15">
    <source>
        <dbReference type="RuleBase" id="RU000633"/>
    </source>
</evidence>
<evidence type="ECO:0000256" key="2">
    <source>
        <dbReference type="ARBA" id="ARBA00007449"/>
    </source>
</evidence>
<feature type="domain" description="Integrin beta subunit tail" evidence="19">
    <location>
        <begin position="432"/>
        <end position="509"/>
    </location>
</feature>
<comment type="caution">
    <text evidence="20">The sequence shown here is derived from an EMBL/GenBank/DDBJ whole genome shotgun (WGS) entry which is preliminary data.</text>
</comment>
<dbReference type="InterPro" id="IPR015812">
    <property type="entry name" value="Integrin_bsu"/>
</dbReference>
<dbReference type="FunFam" id="1.20.5.100:FF:000009">
    <property type="entry name" value="Integrin beta"/>
    <property type="match status" value="1"/>
</dbReference>
<dbReference type="OrthoDB" id="410592at2759"/>